<keyword evidence="3" id="KW-0804">Transcription</keyword>
<dbReference type="InterPro" id="IPR049624">
    <property type="entry name" value="FOXN1_4"/>
</dbReference>
<dbReference type="GO" id="GO:0000981">
    <property type="term" value="F:DNA-binding transcription factor activity, RNA polymerase II-specific"/>
    <property type="evidence" value="ECO:0007669"/>
    <property type="project" value="TreeGrafter"/>
</dbReference>
<proteinExistence type="predicted"/>
<dbReference type="AlphaFoldDB" id="A0A2G9UML9"/>
<dbReference type="PANTHER" id="PTHR46721:SF3">
    <property type="entry name" value="FORKHEAD BOX N1"/>
    <property type="match status" value="1"/>
</dbReference>
<evidence type="ECO:0000256" key="1">
    <source>
        <dbReference type="ARBA" id="ARBA00022473"/>
    </source>
</evidence>
<reference evidence="6 7" key="1">
    <citation type="submission" date="2015-09" db="EMBL/GenBank/DDBJ databases">
        <title>Draft genome of the parasitic nematode Teladorsagia circumcincta isolate WARC Sus (inbred).</title>
        <authorList>
            <person name="Mitreva M."/>
        </authorList>
    </citation>
    <scope>NUCLEOTIDE SEQUENCE [LARGE SCALE GENOMIC DNA]</scope>
    <source>
        <strain evidence="6 7">S</strain>
    </source>
</reference>
<dbReference type="GO" id="GO:0000976">
    <property type="term" value="F:transcription cis-regulatory region binding"/>
    <property type="evidence" value="ECO:0007669"/>
    <property type="project" value="TreeGrafter"/>
</dbReference>
<dbReference type="PANTHER" id="PTHR46721">
    <property type="entry name" value="FORKHEAD BOX PROTEIN N1"/>
    <property type="match status" value="1"/>
</dbReference>
<keyword evidence="2" id="KW-0805">Transcription regulation</keyword>
<evidence type="ECO:0000313" key="7">
    <source>
        <dbReference type="Proteomes" id="UP000230423"/>
    </source>
</evidence>
<name>A0A2G9UML9_TELCI</name>
<dbReference type="OrthoDB" id="10070006at2759"/>
<feature type="region of interest" description="Disordered" evidence="5">
    <location>
        <begin position="269"/>
        <end position="294"/>
    </location>
</feature>
<keyword evidence="4" id="KW-0539">Nucleus</keyword>
<evidence type="ECO:0000256" key="3">
    <source>
        <dbReference type="ARBA" id="ARBA00023163"/>
    </source>
</evidence>
<feature type="compositionally biased region" description="Polar residues" evidence="5">
    <location>
        <begin position="1"/>
        <end position="10"/>
    </location>
</feature>
<feature type="compositionally biased region" description="Polar residues" evidence="5">
    <location>
        <begin position="269"/>
        <end position="280"/>
    </location>
</feature>
<evidence type="ECO:0000256" key="4">
    <source>
        <dbReference type="ARBA" id="ARBA00023242"/>
    </source>
</evidence>
<sequence length="368" mass="41926">MQSQYQQNPMQDKIRPVISPPMEQPSSSTPIKTSTQYGITASIARPGGTTRTHHDKRWVDEDITHYGAIEENCDFDEWVDRVDVSKFAQDISTDLMSRPKLIKKERVDEDAQAVHQTRKSCLWMINPERINKVEHDIRKWRERNPDSVTEGMARPEDLQAIEEGTKGLPIPRNSKQVLKSVPFNKSIRREVSYVSHNDNQYYNEDAMAAEDLFHIVKQELRSQSKETDEIAVNQNLYIPDTKHETADERLHSYSRLAAVEEFMQTTFPSTESMLETSSGSAVKRSRSDSFHSPSKEVPVMDLLPSAFVDAFLSLTPPKSKRVERDRSVSPIGIESGFRHAHDALNDNSLLAAALEQSPYKMPVTFPVL</sequence>
<feature type="compositionally biased region" description="Polar residues" evidence="5">
    <location>
        <begin position="24"/>
        <end position="37"/>
    </location>
</feature>
<organism evidence="6 7">
    <name type="scientific">Teladorsagia circumcincta</name>
    <name type="common">Brown stomach worm</name>
    <name type="synonym">Ostertagia circumcincta</name>
    <dbReference type="NCBI Taxonomy" id="45464"/>
    <lineage>
        <taxon>Eukaryota</taxon>
        <taxon>Metazoa</taxon>
        <taxon>Ecdysozoa</taxon>
        <taxon>Nematoda</taxon>
        <taxon>Chromadorea</taxon>
        <taxon>Rhabditida</taxon>
        <taxon>Rhabditina</taxon>
        <taxon>Rhabditomorpha</taxon>
        <taxon>Strongyloidea</taxon>
        <taxon>Trichostrongylidae</taxon>
        <taxon>Teladorsagia</taxon>
    </lineage>
</organism>
<gene>
    <name evidence="6" type="ORF">TELCIR_06575</name>
</gene>
<dbReference type="EMBL" id="KZ345925">
    <property type="protein sequence ID" value="PIO71521.1"/>
    <property type="molecule type" value="Genomic_DNA"/>
</dbReference>
<evidence type="ECO:0000256" key="2">
    <source>
        <dbReference type="ARBA" id="ARBA00023015"/>
    </source>
</evidence>
<keyword evidence="7" id="KW-1185">Reference proteome</keyword>
<accession>A0A2G9UML9</accession>
<dbReference type="Proteomes" id="UP000230423">
    <property type="component" value="Unassembled WGS sequence"/>
</dbReference>
<keyword evidence="1" id="KW-0217">Developmental protein</keyword>
<evidence type="ECO:0000313" key="6">
    <source>
        <dbReference type="EMBL" id="PIO71521.1"/>
    </source>
</evidence>
<protein>
    <submittedName>
        <fullName evidence="6">Uncharacterized protein</fullName>
    </submittedName>
</protein>
<evidence type="ECO:0000256" key="5">
    <source>
        <dbReference type="SAM" id="MobiDB-lite"/>
    </source>
</evidence>
<feature type="region of interest" description="Disordered" evidence="5">
    <location>
        <begin position="1"/>
        <end position="37"/>
    </location>
</feature>